<organism evidence="6 7">
    <name type="scientific">Hyalella azteca</name>
    <name type="common">Amphipod</name>
    <dbReference type="NCBI Taxonomy" id="294128"/>
    <lineage>
        <taxon>Eukaryota</taxon>
        <taxon>Metazoa</taxon>
        <taxon>Ecdysozoa</taxon>
        <taxon>Arthropoda</taxon>
        <taxon>Crustacea</taxon>
        <taxon>Multicrustacea</taxon>
        <taxon>Malacostraca</taxon>
        <taxon>Eumalacostraca</taxon>
        <taxon>Peracarida</taxon>
        <taxon>Amphipoda</taxon>
        <taxon>Senticaudata</taxon>
        <taxon>Talitrida</taxon>
        <taxon>Talitroidea</taxon>
        <taxon>Hyalellidae</taxon>
        <taxon>Hyalella</taxon>
    </lineage>
</organism>
<dbReference type="RefSeq" id="XP_018027664.1">
    <property type="nucleotide sequence ID" value="XM_018172175.2"/>
</dbReference>
<sequence length="262" mass="28159">MEIRGDFVAFGALMFITGTGLALMVVGSCLLSWAAYLSPWLPSWVWMTLAGFTGLGVAIAASSAACAIATVAPKPQAAHKCLVLLLVFLALEIMSSAMSAVRQPAWSLNLYHSVQKNMQESLDVYSTNSSAAAMWDEIQNEVECCGVVDYNDWFTSGFGDGMSVPDSCCLLPSTGCGAGIRSHSDIDDYISTQGCLPVLSSGWSKSYRMISRQAFLPICVIQVIMVTVIVLTLRSMGRLAGHLPVLIRNPTASKPQHYSLMT</sequence>
<dbReference type="PANTHER" id="PTHR19282:SF456">
    <property type="entry name" value="CD63 MOLECULE"/>
    <property type="match status" value="1"/>
</dbReference>
<dbReference type="SUPFAM" id="SSF48652">
    <property type="entry name" value="Tetraspanin"/>
    <property type="match status" value="1"/>
</dbReference>
<dbReference type="GeneID" id="108682919"/>
<feature type="transmembrane region" description="Helical" evidence="5">
    <location>
        <begin position="214"/>
        <end position="233"/>
    </location>
</feature>
<dbReference type="InterPro" id="IPR018499">
    <property type="entry name" value="Tetraspanin/Peripherin"/>
</dbReference>
<dbReference type="GO" id="GO:0005886">
    <property type="term" value="C:plasma membrane"/>
    <property type="evidence" value="ECO:0007669"/>
    <property type="project" value="TreeGrafter"/>
</dbReference>
<keyword evidence="3 5" id="KW-1133">Transmembrane helix</keyword>
<dbReference type="AlphaFoldDB" id="A0A8B7PN81"/>
<dbReference type="Proteomes" id="UP000694843">
    <property type="component" value="Unplaced"/>
</dbReference>
<dbReference type="PROSITE" id="PS51257">
    <property type="entry name" value="PROKAR_LIPOPROTEIN"/>
    <property type="match status" value="1"/>
</dbReference>
<feature type="transmembrane region" description="Helical" evidence="5">
    <location>
        <begin position="45"/>
        <end position="69"/>
    </location>
</feature>
<feature type="transmembrane region" description="Helical" evidence="5">
    <location>
        <begin position="7"/>
        <end position="33"/>
    </location>
</feature>
<evidence type="ECO:0000256" key="1">
    <source>
        <dbReference type="ARBA" id="ARBA00004141"/>
    </source>
</evidence>
<evidence type="ECO:0000313" key="6">
    <source>
        <dbReference type="Proteomes" id="UP000694843"/>
    </source>
</evidence>
<evidence type="ECO:0000256" key="3">
    <source>
        <dbReference type="ARBA" id="ARBA00022989"/>
    </source>
</evidence>
<dbReference type="Gene3D" id="1.10.1450.10">
    <property type="entry name" value="Tetraspanin"/>
    <property type="match status" value="1"/>
</dbReference>
<evidence type="ECO:0000256" key="4">
    <source>
        <dbReference type="ARBA" id="ARBA00023136"/>
    </source>
</evidence>
<reference evidence="7" key="1">
    <citation type="submission" date="2025-08" db="UniProtKB">
        <authorList>
            <consortium name="RefSeq"/>
        </authorList>
    </citation>
    <scope>IDENTIFICATION</scope>
    <source>
        <tissue evidence="7">Whole organism</tissue>
    </source>
</reference>
<evidence type="ECO:0000313" key="7">
    <source>
        <dbReference type="RefSeq" id="XP_018027664.1"/>
    </source>
</evidence>
<keyword evidence="2 5" id="KW-0812">Transmembrane</keyword>
<evidence type="ECO:0000256" key="2">
    <source>
        <dbReference type="ARBA" id="ARBA00022692"/>
    </source>
</evidence>
<dbReference type="KEGG" id="hazt:108682919"/>
<accession>A0A8B7PN81</accession>
<evidence type="ECO:0000256" key="5">
    <source>
        <dbReference type="SAM" id="Phobius"/>
    </source>
</evidence>
<dbReference type="OrthoDB" id="6350804at2759"/>
<name>A0A8B7PN81_HYAAZ</name>
<keyword evidence="4 5" id="KW-0472">Membrane</keyword>
<gene>
    <name evidence="7" type="primary">LOC108682919</name>
</gene>
<proteinExistence type="predicted"/>
<protein>
    <submittedName>
        <fullName evidence="7">CD63 antigen</fullName>
    </submittedName>
</protein>
<dbReference type="Pfam" id="PF00335">
    <property type="entry name" value="Tetraspanin"/>
    <property type="match status" value="1"/>
</dbReference>
<dbReference type="PANTHER" id="PTHR19282">
    <property type="entry name" value="TETRASPANIN"/>
    <property type="match status" value="1"/>
</dbReference>
<dbReference type="InterPro" id="IPR008952">
    <property type="entry name" value="Tetraspanin_EC2_sf"/>
</dbReference>
<comment type="subcellular location">
    <subcellularLocation>
        <location evidence="1">Membrane</location>
        <topology evidence="1">Multi-pass membrane protein</topology>
    </subcellularLocation>
</comment>
<keyword evidence="6" id="KW-1185">Reference proteome</keyword>